<protein>
    <recommendedName>
        <fullName evidence="1">Integrase zinc-binding domain-containing protein</fullName>
    </recommendedName>
</protein>
<dbReference type="InterPro" id="IPR041588">
    <property type="entry name" value="Integrase_H2C2"/>
</dbReference>
<reference evidence="2 3" key="1">
    <citation type="submission" date="2013-05" db="EMBL/GenBank/DDBJ databases">
        <title>Draft genome of the parasitic nematode Anyclostoma ceylanicum.</title>
        <authorList>
            <person name="Mitreva M."/>
        </authorList>
    </citation>
    <scope>NUCLEOTIDE SEQUENCE [LARGE SCALE GENOMIC DNA]</scope>
</reference>
<dbReference type="Gene3D" id="1.10.340.70">
    <property type="match status" value="1"/>
</dbReference>
<dbReference type="AlphaFoldDB" id="A0A0D6L8M4"/>
<feature type="domain" description="Integrase zinc-binding" evidence="1">
    <location>
        <begin position="163"/>
        <end position="215"/>
    </location>
</feature>
<sequence>MEHQILSPATDESALEGEENYKPCVNINAVSTQTTHVTDLLCWERFSSFTSAKRTTALILRFVKKLMRPLGDATRQRILTHILELRDVSEDTNTLTSTEMRAAGLLLIRNHQTKHLSKEYRKSMENSLRLYKDDNLIWRSKGRLGNALLASEAKSPCFIAPNTPLARLIILDAHGNYHRGIEHTISTVRKQCWIPKLRQQVRKAINSCVEWRRFNALPYRYPDTTDLPHHRVAKSRPFQRIGLDFFDLPPCTEDERVIKLYGSHAP</sequence>
<name>A0A0D6L8M4_9BILA</name>
<proteinExistence type="predicted"/>
<dbReference type="PANTHER" id="PTHR47331">
    <property type="entry name" value="PHD-TYPE DOMAIN-CONTAINING PROTEIN"/>
    <property type="match status" value="1"/>
</dbReference>
<evidence type="ECO:0000313" key="3">
    <source>
        <dbReference type="Proteomes" id="UP000054495"/>
    </source>
</evidence>
<evidence type="ECO:0000313" key="2">
    <source>
        <dbReference type="EMBL" id="EPB67378.1"/>
    </source>
</evidence>
<dbReference type="Pfam" id="PF17921">
    <property type="entry name" value="Integrase_H2C2"/>
    <property type="match status" value="1"/>
</dbReference>
<gene>
    <name evidence="2" type="ORF">ANCCEY_13527</name>
</gene>
<organism evidence="2 3">
    <name type="scientific">Ancylostoma ceylanicum</name>
    <dbReference type="NCBI Taxonomy" id="53326"/>
    <lineage>
        <taxon>Eukaryota</taxon>
        <taxon>Metazoa</taxon>
        <taxon>Ecdysozoa</taxon>
        <taxon>Nematoda</taxon>
        <taxon>Chromadorea</taxon>
        <taxon>Rhabditida</taxon>
        <taxon>Rhabditina</taxon>
        <taxon>Rhabditomorpha</taxon>
        <taxon>Strongyloidea</taxon>
        <taxon>Ancylostomatidae</taxon>
        <taxon>Ancylostomatinae</taxon>
        <taxon>Ancylostoma</taxon>
    </lineage>
</organism>
<keyword evidence="3" id="KW-1185">Reference proteome</keyword>
<dbReference type="Proteomes" id="UP000054495">
    <property type="component" value="Unassembled WGS sequence"/>
</dbReference>
<evidence type="ECO:0000259" key="1">
    <source>
        <dbReference type="Pfam" id="PF17921"/>
    </source>
</evidence>
<accession>A0A0D6L8M4</accession>
<dbReference type="EMBL" id="KE125694">
    <property type="protein sequence ID" value="EPB67378.1"/>
    <property type="molecule type" value="Genomic_DNA"/>
</dbReference>